<sequence>MGLGFLTLCNQLSVSVHVSDFVEEDGCLWKRVCVYLVCVCRKVFVEESLCVFGVCVEESVCGGEFVCMWCVCGGKCRGEFVYLVCVWRKVFVEESLCVCVCGVECVVVTCVCTFLEESLCFWRRVCV</sequence>
<evidence type="ECO:0000313" key="1">
    <source>
        <dbReference type="EMBL" id="KAK7502603.1"/>
    </source>
</evidence>
<reference evidence="1 2" key="1">
    <citation type="journal article" date="2023" name="Sci. Data">
        <title>Genome assembly of the Korean intertidal mud-creeper Batillaria attramentaria.</title>
        <authorList>
            <person name="Patra A.K."/>
            <person name="Ho P.T."/>
            <person name="Jun S."/>
            <person name="Lee S.J."/>
            <person name="Kim Y."/>
            <person name="Won Y.J."/>
        </authorList>
    </citation>
    <scope>NUCLEOTIDE SEQUENCE [LARGE SCALE GENOMIC DNA]</scope>
    <source>
        <strain evidence="1">Wonlab-2016</strain>
    </source>
</reference>
<gene>
    <name evidence="1" type="ORF">BaRGS_00006178</name>
</gene>
<name>A0ABD0LTU0_9CAEN</name>
<keyword evidence="2" id="KW-1185">Reference proteome</keyword>
<dbReference type="EMBL" id="JACVVK020000025">
    <property type="protein sequence ID" value="KAK7502603.1"/>
    <property type="molecule type" value="Genomic_DNA"/>
</dbReference>
<organism evidence="1 2">
    <name type="scientific">Batillaria attramentaria</name>
    <dbReference type="NCBI Taxonomy" id="370345"/>
    <lineage>
        <taxon>Eukaryota</taxon>
        <taxon>Metazoa</taxon>
        <taxon>Spiralia</taxon>
        <taxon>Lophotrochozoa</taxon>
        <taxon>Mollusca</taxon>
        <taxon>Gastropoda</taxon>
        <taxon>Caenogastropoda</taxon>
        <taxon>Sorbeoconcha</taxon>
        <taxon>Cerithioidea</taxon>
        <taxon>Batillariidae</taxon>
        <taxon>Batillaria</taxon>
    </lineage>
</organism>
<evidence type="ECO:0000313" key="2">
    <source>
        <dbReference type="Proteomes" id="UP001519460"/>
    </source>
</evidence>
<dbReference type="AlphaFoldDB" id="A0ABD0LTU0"/>
<comment type="caution">
    <text evidence="1">The sequence shown here is derived from an EMBL/GenBank/DDBJ whole genome shotgun (WGS) entry which is preliminary data.</text>
</comment>
<proteinExistence type="predicted"/>
<dbReference type="Proteomes" id="UP001519460">
    <property type="component" value="Unassembled WGS sequence"/>
</dbReference>
<accession>A0ABD0LTU0</accession>
<protein>
    <submittedName>
        <fullName evidence="1">Uncharacterized protein</fullName>
    </submittedName>
</protein>